<protein>
    <submittedName>
        <fullName evidence="1">Uncharacterized protein</fullName>
    </submittedName>
</protein>
<dbReference type="Proteomes" id="UP000005446">
    <property type="component" value="Unassembled WGS sequence"/>
</dbReference>
<dbReference type="EMBL" id="AGUE01000023">
    <property type="protein sequence ID" value="EHL02373.1"/>
    <property type="molecule type" value="Genomic_DNA"/>
</dbReference>
<evidence type="ECO:0000313" key="1">
    <source>
        <dbReference type="EMBL" id="EHL02373.1"/>
    </source>
</evidence>
<sequence length="43" mass="4585">MLIATAVVGGAAPPEPFDEEELPPLAVEFELPTCARRRFAESG</sequence>
<name>H0EG38_GLAL7</name>
<proteinExistence type="predicted"/>
<evidence type="ECO:0000313" key="2">
    <source>
        <dbReference type="Proteomes" id="UP000005446"/>
    </source>
</evidence>
<dbReference type="AlphaFoldDB" id="H0EG38"/>
<dbReference type="HOGENOM" id="CLU_3242266_0_0_1"/>
<reference evidence="1 2" key="1">
    <citation type="journal article" date="2012" name="Eukaryot. Cell">
        <title>Genome sequence of the fungus Glarea lozoyensis: the first genome sequence of a species from the Helotiaceae family.</title>
        <authorList>
            <person name="Youssar L."/>
            <person name="Gruening B.A."/>
            <person name="Erxleben A."/>
            <person name="Guenther S."/>
            <person name="Huettel W."/>
        </authorList>
    </citation>
    <scope>NUCLEOTIDE SEQUENCE [LARGE SCALE GENOMIC DNA]</scope>
    <source>
        <strain evidence="2">ATCC 74030 / MF5533</strain>
    </source>
</reference>
<accession>H0EG38</accession>
<gene>
    <name evidence="1" type="ORF">M7I_1446</name>
</gene>
<comment type="caution">
    <text evidence="1">The sequence shown here is derived from an EMBL/GenBank/DDBJ whole genome shotgun (WGS) entry which is preliminary data.</text>
</comment>
<organism evidence="1 2">
    <name type="scientific">Glarea lozoyensis (strain ATCC 74030 / MF5533)</name>
    <dbReference type="NCBI Taxonomy" id="1104152"/>
    <lineage>
        <taxon>Eukaryota</taxon>
        <taxon>Fungi</taxon>
        <taxon>Dikarya</taxon>
        <taxon>Ascomycota</taxon>
        <taxon>Pezizomycotina</taxon>
        <taxon>Leotiomycetes</taxon>
        <taxon>Helotiales</taxon>
        <taxon>Helotiaceae</taxon>
        <taxon>Glarea</taxon>
    </lineage>
</organism>
<keyword evidence="2" id="KW-1185">Reference proteome</keyword>
<dbReference type="InParanoid" id="H0EG38"/>